<keyword evidence="2" id="KW-0326">Glycosidase</keyword>
<dbReference type="Gene3D" id="2.60.40.10">
    <property type="entry name" value="Immunoglobulins"/>
    <property type="match status" value="5"/>
</dbReference>
<reference evidence="6 7" key="1">
    <citation type="submission" date="2021-01" db="EMBL/GenBank/DDBJ databases">
        <title>Actinoplanes sp. nov. LDG1-06 isolated from lichen.</title>
        <authorList>
            <person name="Saeng-In P."/>
            <person name="Phongsopitanun W."/>
            <person name="Kanchanasin P."/>
            <person name="Yuki M."/>
            <person name="Kudo T."/>
            <person name="Ohkuma M."/>
            <person name="Tanasupawat S."/>
        </authorList>
    </citation>
    <scope>NUCLEOTIDE SEQUENCE [LARGE SCALE GENOMIC DNA]</scope>
    <source>
        <strain evidence="6 7">LDG1-06</strain>
    </source>
</reference>
<keyword evidence="1" id="KW-0677">Repeat</keyword>
<evidence type="ECO:0000259" key="5">
    <source>
        <dbReference type="PROSITE" id="PS50853"/>
    </source>
</evidence>
<dbReference type="InterPro" id="IPR013783">
    <property type="entry name" value="Ig-like_fold"/>
</dbReference>
<dbReference type="EMBL" id="JAENHP010000001">
    <property type="protein sequence ID" value="MBM2614765.1"/>
    <property type="molecule type" value="Genomic_DNA"/>
</dbReference>
<evidence type="ECO:0000313" key="7">
    <source>
        <dbReference type="Proteomes" id="UP000632138"/>
    </source>
</evidence>
<keyword evidence="4" id="KW-0732">Signal</keyword>
<dbReference type="InterPro" id="IPR050964">
    <property type="entry name" value="Striated_Muscle_Regulatory"/>
</dbReference>
<evidence type="ECO:0000256" key="1">
    <source>
        <dbReference type="ARBA" id="ARBA00022737"/>
    </source>
</evidence>
<dbReference type="InterPro" id="IPR003961">
    <property type="entry name" value="FN3_dom"/>
</dbReference>
<dbReference type="Proteomes" id="UP000632138">
    <property type="component" value="Unassembled WGS sequence"/>
</dbReference>
<evidence type="ECO:0000256" key="3">
    <source>
        <dbReference type="ARBA" id="ARBA00023326"/>
    </source>
</evidence>
<feature type="domain" description="Fibronectin type-III" evidence="5">
    <location>
        <begin position="458"/>
        <end position="549"/>
    </location>
</feature>
<dbReference type="SMART" id="SM00060">
    <property type="entry name" value="FN3"/>
    <property type="match status" value="5"/>
</dbReference>
<dbReference type="RefSeq" id="WP_203374629.1">
    <property type="nucleotide sequence ID" value="NZ_JAENHP010000001.1"/>
</dbReference>
<keyword evidence="7" id="KW-1185">Reference proteome</keyword>
<keyword evidence="3" id="KW-0624">Polysaccharide degradation</keyword>
<feature type="chain" id="PRO_5045362827" description="Fibronectin type-III domain-containing protein" evidence="4">
    <location>
        <begin position="24"/>
        <end position="815"/>
    </location>
</feature>
<evidence type="ECO:0000256" key="4">
    <source>
        <dbReference type="SAM" id="SignalP"/>
    </source>
</evidence>
<dbReference type="Pfam" id="PF00041">
    <property type="entry name" value="fn3"/>
    <property type="match status" value="1"/>
</dbReference>
<evidence type="ECO:0000256" key="2">
    <source>
        <dbReference type="ARBA" id="ARBA00023295"/>
    </source>
</evidence>
<dbReference type="PROSITE" id="PS50853">
    <property type="entry name" value="FN3"/>
    <property type="match status" value="5"/>
</dbReference>
<dbReference type="PANTHER" id="PTHR13817">
    <property type="entry name" value="TITIN"/>
    <property type="match status" value="1"/>
</dbReference>
<keyword evidence="3" id="KW-0119">Carbohydrate metabolism</keyword>
<feature type="signal peptide" evidence="4">
    <location>
        <begin position="1"/>
        <end position="23"/>
    </location>
</feature>
<dbReference type="SUPFAM" id="SSF49265">
    <property type="entry name" value="Fibronectin type III"/>
    <property type="match status" value="3"/>
</dbReference>
<name>A0ABS2A4W4_9ACTN</name>
<feature type="domain" description="Fibronectin type-III" evidence="5">
    <location>
        <begin position="366"/>
        <end position="456"/>
    </location>
</feature>
<comment type="caution">
    <text evidence="6">The sequence shown here is derived from an EMBL/GenBank/DDBJ whole genome shotgun (WGS) entry which is preliminary data.</text>
</comment>
<feature type="domain" description="Fibronectin type-III" evidence="5">
    <location>
        <begin position="733"/>
        <end position="815"/>
    </location>
</feature>
<sequence>MRFGLRWLLAAWTVVVLLGAAGAAGPVAAPVTDGGTSAAALSEMFQRYGDTSGAWLGADRTASVALPDGRRLWLFSDTFLGRPDPDGARPRTADLVHNSAIVQDGARLETVTGGSPARPASLVSAGDDQFSWIGDATVRSDEVQVLVNRYRRTGQGPLDHALAGTELTTLALPTLAAGQVRALPVGAKVSWGSEVMVDGEYTYVYGTEAAGQMKFAHVARVKGTDLGQAWQFWTGQEWSNRAGESGRLLSGVGTTYGVRRVGEQYVLVTHENNLMFSSDFVAYTAASPTGPFEGPQYLFRAPETDAGHIVYDADLHLDLARPGSLLVSYNVNDLDEAVAYADASIYRPRFFEVPWPPKRAKQLPAPPAAVTAVPDGAGTAGVSWKAESGLSYQVYRRDVTAGQTHFVRLPGEAAGTFRSEFLTNGHKYEFGVTAVDRRGESAMSPVAGMTATVPPPPAPTLVRADPDNAGKVTLHWTEVPFVQLFKVYYRDLTTGQRGRTAAGAYPGQSATVGPLRHDHEYEFTAVAVGGGGDSVHSKGIRATAVVAPPAAPSIPSAQTRPDGTVLLSWAAVGPGLGYRIYQRDATAGAQDWGPPGLATTTQFRSRPLQHGHDYEFVVAAVNDGGEGARSPVVRVRAQLAPPGEAPTRLRAEPKGTAVELSWRSQATWHWIFRRDVTAGEKEFTREEIGAQGDEATLTNLVAGHEYELAVAAFNPGGAGPRSESVRVVVASALPTNLAAVATGPGTARLTWRETRTDVLYRVQMRDATAGEQWRTEPYPVDGNRHETFMLIAGHRYEFRLQVNDLTTDPVSVTAQ</sequence>
<feature type="domain" description="Fibronectin type-III" evidence="5">
    <location>
        <begin position="551"/>
        <end position="642"/>
    </location>
</feature>
<dbReference type="CDD" id="cd00063">
    <property type="entry name" value="FN3"/>
    <property type="match status" value="5"/>
</dbReference>
<accession>A0ABS2A4W4</accession>
<gene>
    <name evidence="6" type="ORF">JIG36_04245</name>
</gene>
<proteinExistence type="predicted"/>
<dbReference type="InterPro" id="IPR036116">
    <property type="entry name" value="FN3_sf"/>
</dbReference>
<feature type="domain" description="Fibronectin type-III" evidence="5">
    <location>
        <begin position="645"/>
        <end position="732"/>
    </location>
</feature>
<keyword evidence="2" id="KW-0378">Hydrolase</keyword>
<protein>
    <recommendedName>
        <fullName evidence="5">Fibronectin type-III domain-containing protein</fullName>
    </recommendedName>
</protein>
<organism evidence="6 7">
    <name type="scientific">Paractinoplanes ovalisporus</name>
    <dbReference type="NCBI Taxonomy" id="2810368"/>
    <lineage>
        <taxon>Bacteria</taxon>
        <taxon>Bacillati</taxon>
        <taxon>Actinomycetota</taxon>
        <taxon>Actinomycetes</taxon>
        <taxon>Micromonosporales</taxon>
        <taxon>Micromonosporaceae</taxon>
        <taxon>Paractinoplanes</taxon>
    </lineage>
</organism>
<dbReference type="PANTHER" id="PTHR13817:SF166">
    <property type="entry name" value="NEURONAL IGCAM-RELATED"/>
    <property type="match status" value="1"/>
</dbReference>
<evidence type="ECO:0000313" key="6">
    <source>
        <dbReference type="EMBL" id="MBM2614765.1"/>
    </source>
</evidence>